<name>A0A245ZKB3_9SPHN</name>
<dbReference type="EMBL" id="NBBI01000003">
    <property type="protein sequence ID" value="OWK30173.1"/>
    <property type="molecule type" value="Genomic_DNA"/>
</dbReference>
<dbReference type="InterPro" id="IPR027417">
    <property type="entry name" value="P-loop_NTPase"/>
</dbReference>
<dbReference type="Gene3D" id="3.40.50.300">
    <property type="entry name" value="P-loop containing nucleotide triphosphate hydrolases"/>
    <property type="match status" value="1"/>
</dbReference>
<sequence length="326" mass="35745">MPCVQWLISPGLPRGGTSYLFSSLADAANRPFIQASREKEVHWLERGSPELLENMYGPHRAGAYYLDFSPGYSRLDGKLKEKAAHLPRDGSVKFIISLRHPVDQAYSHYLHDLKGHVSKGERANFYYPFFGQAAVSTYFVDRTPLFRYLKSDFGTENVLFLNFHTMFDQAAATAARIAAFLSVPQLKMLSDVVNGAGWMPRFVYGGQNGTIIEHGGALLSIKPQSLILLNGPLSEVRRDVPEHVALAALAGAQSWQARLSPKLVRLLETQVFAAAIEGYSALLGEDIAAYAPTRLIAGPAPIPPAIAEALVLDPPIEQRVGMAQKA</sequence>
<protein>
    <recommendedName>
        <fullName evidence="3">Sulfotransferase domain protein</fullName>
    </recommendedName>
</protein>
<organism evidence="1 2">
    <name type="scientific">Sphingomonas dokdonensis</name>
    <dbReference type="NCBI Taxonomy" id="344880"/>
    <lineage>
        <taxon>Bacteria</taxon>
        <taxon>Pseudomonadati</taxon>
        <taxon>Pseudomonadota</taxon>
        <taxon>Alphaproteobacteria</taxon>
        <taxon>Sphingomonadales</taxon>
        <taxon>Sphingomonadaceae</taxon>
        <taxon>Sphingomonas</taxon>
    </lineage>
</organism>
<reference evidence="1 2" key="1">
    <citation type="submission" date="2017-03" db="EMBL/GenBank/DDBJ databases">
        <title>Genome sequence of Sphingomonas dokdonensis DSM 21029.</title>
        <authorList>
            <person name="Poehlein A."/>
            <person name="Wuebbeler J.H."/>
            <person name="Steinbuechel A."/>
            <person name="Daniel R."/>
        </authorList>
    </citation>
    <scope>NUCLEOTIDE SEQUENCE [LARGE SCALE GENOMIC DNA]</scope>
    <source>
        <strain evidence="1 2">DSM 21029</strain>
    </source>
</reference>
<accession>A0A245ZKB3</accession>
<keyword evidence="2" id="KW-1185">Reference proteome</keyword>
<dbReference type="AlphaFoldDB" id="A0A245ZKB3"/>
<dbReference type="Proteomes" id="UP000197290">
    <property type="component" value="Unassembled WGS sequence"/>
</dbReference>
<evidence type="ECO:0008006" key="3">
    <source>
        <dbReference type="Google" id="ProtNLM"/>
    </source>
</evidence>
<gene>
    <name evidence="1" type="ORF">SPDO_18550</name>
</gene>
<comment type="caution">
    <text evidence="1">The sequence shown here is derived from an EMBL/GenBank/DDBJ whole genome shotgun (WGS) entry which is preliminary data.</text>
</comment>
<dbReference type="SUPFAM" id="SSF52540">
    <property type="entry name" value="P-loop containing nucleoside triphosphate hydrolases"/>
    <property type="match status" value="1"/>
</dbReference>
<evidence type="ECO:0000313" key="2">
    <source>
        <dbReference type="Proteomes" id="UP000197290"/>
    </source>
</evidence>
<evidence type="ECO:0000313" key="1">
    <source>
        <dbReference type="EMBL" id="OWK30173.1"/>
    </source>
</evidence>
<proteinExistence type="predicted"/>